<sequence>MNKEVVVIGGGIVGGMLSNGASTLLPQSESPIMNIVFAAASAFGATKVSGTSTKDNLLRGALMGSTVIQALLAVKKVSDKHLSSKLTGTGKATLFAKGAVGLACPCEEGLNGQFMGGDGHVYEIDEQGLNGTFMDEAGNVFHTEEGLNGVGYEYLDEDGLHGAEADIYAEDERGLNGAEEEALYHELYQ</sequence>
<name>A0A1M7L220_9FLAO</name>
<dbReference type="STRING" id="946677.SAMN05444484_108230"/>
<gene>
    <name evidence="1" type="ORF">SAMN05444484_108230</name>
</gene>
<reference evidence="2" key="1">
    <citation type="submission" date="2016-11" db="EMBL/GenBank/DDBJ databases">
        <authorList>
            <person name="Varghese N."/>
            <person name="Submissions S."/>
        </authorList>
    </citation>
    <scope>NUCLEOTIDE SEQUENCE [LARGE SCALE GENOMIC DNA]</scope>
    <source>
        <strain evidence="2">DSM 24724</strain>
    </source>
</reference>
<protein>
    <submittedName>
        <fullName evidence="1">Uncharacterized protein</fullName>
    </submittedName>
</protein>
<dbReference type="Proteomes" id="UP000184028">
    <property type="component" value="Unassembled WGS sequence"/>
</dbReference>
<evidence type="ECO:0000313" key="1">
    <source>
        <dbReference type="EMBL" id="SHM71952.1"/>
    </source>
</evidence>
<dbReference type="RefSeq" id="WP_068844861.1">
    <property type="nucleotide sequence ID" value="NZ_FRBT01000008.1"/>
</dbReference>
<evidence type="ECO:0000313" key="2">
    <source>
        <dbReference type="Proteomes" id="UP000184028"/>
    </source>
</evidence>
<proteinExistence type="predicted"/>
<keyword evidence="2" id="KW-1185">Reference proteome</keyword>
<organism evidence="1 2">
    <name type="scientific">Flavobacterium chilense</name>
    <dbReference type="NCBI Taxonomy" id="946677"/>
    <lineage>
        <taxon>Bacteria</taxon>
        <taxon>Pseudomonadati</taxon>
        <taxon>Bacteroidota</taxon>
        <taxon>Flavobacteriia</taxon>
        <taxon>Flavobacteriales</taxon>
        <taxon>Flavobacteriaceae</taxon>
        <taxon>Flavobacterium</taxon>
    </lineage>
</organism>
<dbReference type="AlphaFoldDB" id="A0A1M7L220"/>
<dbReference type="OrthoDB" id="1345748at2"/>
<accession>A0A1M7L220</accession>
<dbReference type="EMBL" id="FRBT01000008">
    <property type="protein sequence ID" value="SHM71952.1"/>
    <property type="molecule type" value="Genomic_DNA"/>
</dbReference>